<dbReference type="OrthoDB" id="7912525at2"/>
<keyword evidence="4" id="KW-1185">Reference proteome</keyword>
<evidence type="ECO:0000313" key="3">
    <source>
        <dbReference type="EMBL" id="RUM20655.1"/>
    </source>
</evidence>
<dbReference type="EMBL" id="RJTH01000014">
    <property type="protein sequence ID" value="RUM20655.1"/>
    <property type="molecule type" value="Genomic_DNA"/>
</dbReference>
<evidence type="ECO:0000313" key="4">
    <source>
        <dbReference type="Proteomes" id="UP000278823"/>
    </source>
</evidence>
<dbReference type="Proteomes" id="UP000278823">
    <property type="component" value="Unassembled WGS sequence"/>
</dbReference>
<feature type="region of interest" description="Disordered" evidence="1">
    <location>
        <begin position="374"/>
        <end position="394"/>
    </location>
</feature>
<name>A0A432PDU2_9HYPH</name>
<protein>
    <submittedName>
        <fullName evidence="3">Uncharacterized protein</fullName>
    </submittedName>
</protein>
<feature type="chain" id="PRO_5019549039" evidence="2">
    <location>
        <begin position="39"/>
        <end position="442"/>
    </location>
</feature>
<proteinExistence type="predicted"/>
<feature type="signal peptide" evidence="2">
    <location>
        <begin position="1"/>
        <end position="38"/>
    </location>
</feature>
<comment type="caution">
    <text evidence="3">The sequence shown here is derived from an EMBL/GenBank/DDBJ whole genome shotgun (WGS) entry which is preliminary data.</text>
</comment>
<accession>A0A432PDU2</accession>
<gene>
    <name evidence="3" type="ORF">EFQ99_28935</name>
</gene>
<keyword evidence="2" id="KW-0732">Signal</keyword>
<sequence>MVDGEWGNAHNDRVCRFRSALGFVLGLLFLLVCPQAFAASADIGGLTVSLPDAAAGWRKAGKGDLFMLQKDFSQTGDDKRGSALIQISTPIPAARSSLPAGLKSFVATLPEMAKEDILIKHYGVTVNGHDIRVEERCCVQQQEISIKQIVVGIAGDKRQAYLQLLLLNLSGDRGNSAEAYFEAIVRSVKLNPSDKDFDLAPASDDGGLEGVFTHLDTGVRPNVFGGMDLYSDSEINIFDPKGLFSTELPKGGRSIVEHCKDNPTDCGLYRLAGGGFFSSAGLIEMRSVTSPYGTIEIETKSFSKKGQDLVIADEDYRAVPRFEDGATLDGTWVYTFASSGMTMTSSGSVAASRVLTLHKNGVFERTGWSGVSMTNEIGGSQTGVTTSGDRPGSSGRYRLSGYRLDLTDTSGKTESMSIFEPDKGSDGLLVINGTSYLKDDGG</sequence>
<reference evidence="4" key="1">
    <citation type="submission" date="2018-11" db="EMBL/GenBank/DDBJ databases">
        <title>Rhizobium chutanense sp. nov., isolated from root nodules of Phaseolus vulgaris in China.</title>
        <authorList>
            <person name="Huo Y."/>
        </authorList>
    </citation>
    <scope>NUCLEOTIDE SEQUENCE [LARGE SCALE GENOMIC DNA]</scope>
    <source>
        <strain evidence="4">CCBAU 65647</strain>
    </source>
</reference>
<organism evidence="3 4">
    <name type="scientific">Rhizobium vallis</name>
    <dbReference type="NCBI Taxonomy" id="634290"/>
    <lineage>
        <taxon>Bacteria</taxon>
        <taxon>Pseudomonadati</taxon>
        <taxon>Pseudomonadota</taxon>
        <taxon>Alphaproteobacteria</taxon>
        <taxon>Hyphomicrobiales</taxon>
        <taxon>Rhizobiaceae</taxon>
        <taxon>Rhizobium/Agrobacterium group</taxon>
        <taxon>Rhizobium</taxon>
    </lineage>
</organism>
<evidence type="ECO:0000256" key="1">
    <source>
        <dbReference type="SAM" id="MobiDB-lite"/>
    </source>
</evidence>
<feature type="compositionally biased region" description="Polar residues" evidence="1">
    <location>
        <begin position="374"/>
        <end position="388"/>
    </location>
</feature>
<evidence type="ECO:0000256" key="2">
    <source>
        <dbReference type="SAM" id="SignalP"/>
    </source>
</evidence>
<dbReference type="AlphaFoldDB" id="A0A432PDU2"/>
<dbReference type="RefSeq" id="WP_126924575.1">
    <property type="nucleotide sequence ID" value="NZ_ML133698.1"/>
</dbReference>